<dbReference type="GO" id="GO:0004637">
    <property type="term" value="F:phosphoribosylamine-glycine ligase activity"/>
    <property type="evidence" value="ECO:0007669"/>
    <property type="project" value="UniProtKB-UniRule"/>
</dbReference>
<dbReference type="Gene3D" id="3.40.50.20">
    <property type="match status" value="1"/>
</dbReference>
<comment type="similarity">
    <text evidence="11 14">Belongs to the GARS family.</text>
</comment>
<proteinExistence type="inferred from homology"/>
<evidence type="ECO:0000259" key="16">
    <source>
        <dbReference type="PROSITE" id="PS50975"/>
    </source>
</evidence>
<dbReference type="HAMAP" id="MF_00138">
    <property type="entry name" value="GARS"/>
    <property type="match status" value="1"/>
</dbReference>
<evidence type="ECO:0000256" key="11">
    <source>
        <dbReference type="ARBA" id="ARBA00038345"/>
    </source>
</evidence>
<keyword evidence="9 15" id="KW-0067">ATP-binding</keyword>
<name>A5FY59_ACICJ</name>
<reference evidence="17 18" key="1">
    <citation type="submission" date="2007-05" db="EMBL/GenBank/DDBJ databases">
        <title>Complete sequence of chromosome of Acidiphilium cryptum JF-5.</title>
        <authorList>
            <consortium name="US DOE Joint Genome Institute"/>
            <person name="Copeland A."/>
            <person name="Lucas S."/>
            <person name="Lapidus A."/>
            <person name="Barry K."/>
            <person name="Detter J.C."/>
            <person name="Glavina del Rio T."/>
            <person name="Hammon N."/>
            <person name="Israni S."/>
            <person name="Dalin E."/>
            <person name="Tice H."/>
            <person name="Pitluck S."/>
            <person name="Sims D."/>
            <person name="Brettin T."/>
            <person name="Bruce D."/>
            <person name="Han C."/>
            <person name="Schmutz J."/>
            <person name="Larimer F."/>
            <person name="Land M."/>
            <person name="Hauser L."/>
            <person name="Kyrpides N."/>
            <person name="Kim E."/>
            <person name="Magnuson T."/>
            <person name="Richardson P."/>
        </authorList>
    </citation>
    <scope>NUCLEOTIDE SEQUENCE [LARGE SCALE GENOMIC DNA]</scope>
    <source>
        <strain evidence="17 18">JF-5</strain>
    </source>
</reference>
<dbReference type="PROSITE" id="PS50975">
    <property type="entry name" value="ATP_GRASP"/>
    <property type="match status" value="1"/>
</dbReference>
<dbReference type="InterPro" id="IPR020561">
    <property type="entry name" value="PRibGlycinamid_synth_ATP-grasp"/>
</dbReference>
<evidence type="ECO:0000256" key="13">
    <source>
        <dbReference type="ARBA" id="ARBA00042864"/>
    </source>
</evidence>
<evidence type="ECO:0000256" key="3">
    <source>
        <dbReference type="ARBA" id="ARBA00005174"/>
    </source>
</evidence>
<keyword evidence="8 14" id="KW-0658">Purine biosynthesis</keyword>
<evidence type="ECO:0000256" key="5">
    <source>
        <dbReference type="ARBA" id="ARBA00022598"/>
    </source>
</evidence>
<evidence type="ECO:0000256" key="12">
    <source>
        <dbReference type="ARBA" id="ARBA00042242"/>
    </source>
</evidence>
<dbReference type="PROSITE" id="PS00184">
    <property type="entry name" value="GARS"/>
    <property type="match status" value="1"/>
</dbReference>
<dbReference type="InterPro" id="IPR020559">
    <property type="entry name" value="PRibGlycinamide_synth_CS"/>
</dbReference>
<keyword evidence="7 15" id="KW-0547">Nucleotide-binding</keyword>
<dbReference type="STRING" id="349163.Acry_1330"/>
<keyword evidence="5 14" id="KW-0436">Ligase</keyword>
<dbReference type="NCBIfam" id="TIGR00877">
    <property type="entry name" value="purD"/>
    <property type="match status" value="1"/>
</dbReference>
<evidence type="ECO:0000313" key="18">
    <source>
        <dbReference type="Proteomes" id="UP000000245"/>
    </source>
</evidence>
<dbReference type="Gene3D" id="3.30.1490.20">
    <property type="entry name" value="ATP-grasp fold, A domain"/>
    <property type="match status" value="1"/>
</dbReference>
<evidence type="ECO:0000256" key="10">
    <source>
        <dbReference type="ARBA" id="ARBA00023211"/>
    </source>
</evidence>
<dbReference type="InterPro" id="IPR011054">
    <property type="entry name" value="Rudment_hybrid_motif"/>
</dbReference>
<dbReference type="SMART" id="SM01209">
    <property type="entry name" value="GARS_A"/>
    <property type="match status" value="1"/>
</dbReference>
<keyword evidence="18" id="KW-1185">Reference proteome</keyword>
<dbReference type="UniPathway" id="UPA00074">
    <property type="reaction ID" value="UER00125"/>
</dbReference>
<keyword evidence="6" id="KW-0479">Metal-binding</keyword>
<comment type="pathway">
    <text evidence="3 14">Purine metabolism; IMP biosynthesis via de novo pathway; N(1)-(5-phospho-D-ribosyl)glycinamide from 5-phospho-alpha-D-ribose 1-diphosphate: step 2/2.</text>
</comment>
<dbReference type="GO" id="GO:0046872">
    <property type="term" value="F:metal ion binding"/>
    <property type="evidence" value="ECO:0007669"/>
    <property type="project" value="UniProtKB-KW"/>
</dbReference>
<feature type="domain" description="ATP-grasp" evidence="16">
    <location>
        <begin position="107"/>
        <end position="313"/>
    </location>
</feature>
<dbReference type="RefSeq" id="WP_011942166.1">
    <property type="nucleotide sequence ID" value="NC_009484.1"/>
</dbReference>
<dbReference type="Gene3D" id="3.30.470.20">
    <property type="entry name" value="ATP-grasp fold, B domain"/>
    <property type="match status" value="1"/>
</dbReference>
<dbReference type="PANTHER" id="PTHR43472:SF1">
    <property type="entry name" value="PHOSPHORIBOSYLAMINE--GLYCINE LIGASE, CHLOROPLASTIC"/>
    <property type="match status" value="1"/>
</dbReference>
<dbReference type="KEGG" id="acr:Acry_1330"/>
<keyword evidence="10" id="KW-0464">Manganese</keyword>
<dbReference type="InterPro" id="IPR020560">
    <property type="entry name" value="PRibGlycinamide_synth_C-dom"/>
</dbReference>
<comment type="catalytic activity">
    <reaction evidence="14">
        <text>5-phospho-beta-D-ribosylamine + glycine + ATP = N(1)-(5-phospho-beta-D-ribosyl)glycinamide + ADP + phosphate + H(+)</text>
        <dbReference type="Rhea" id="RHEA:17453"/>
        <dbReference type="ChEBI" id="CHEBI:15378"/>
        <dbReference type="ChEBI" id="CHEBI:30616"/>
        <dbReference type="ChEBI" id="CHEBI:43474"/>
        <dbReference type="ChEBI" id="CHEBI:57305"/>
        <dbReference type="ChEBI" id="CHEBI:58681"/>
        <dbReference type="ChEBI" id="CHEBI:143788"/>
        <dbReference type="ChEBI" id="CHEBI:456216"/>
        <dbReference type="EC" id="6.3.4.13"/>
    </reaction>
</comment>
<dbReference type="InterPro" id="IPR037123">
    <property type="entry name" value="PRibGlycinamide_synth_C_sf"/>
</dbReference>
<evidence type="ECO:0000256" key="6">
    <source>
        <dbReference type="ARBA" id="ARBA00022723"/>
    </source>
</evidence>
<dbReference type="Proteomes" id="UP000000245">
    <property type="component" value="Chromosome"/>
</dbReference>
<evidence type="ECO:0000256" key="15">
    <source>
        <dbReference type="PROSITE-ProRule" id="PRU00409"/>
    </source>
</evidence>
<dbReference type="SUPFAM" id="SSF56059">
    <property type="entry name" value="Glutathione synthetase ATP-binding domain-like"/>
    <property type="match status" value="1"/>
</dbReference>
<dbReference type="GO" id="GO:0009113">
    <property type="term" value="P:purine nucleobase biosynthetic process"/>
    <property type="evidence" value="ECO:0007669"/>
    <property type="project" value="InterPro"/>
</dbReference>
<organism evidence="17 18">
    <name type="scientific">Acidiphilium cryptum (strain JF-5)</name>
    <dbReference type="NCBI Taxonomy" id="349163"/>
    <lineage>
        <taxon>Bacteria</taxon>
        <taxon>Pseudomonadati</taxon>
        <taxon>Pseudomonadota</taxon>
        <taxon>Alphaproteobacteria</taxon>
        <taxon>Acetobacterales</taxon>
        <taxon>Acidocellaceae</taxon>
        <taxon>Acidiphilium</taxon>
    </lineage>
</organism>
<dbReference type="eggNOG" id="COG0151">
    <property type="taxonomic scope" value="Bacteria"/>
</dbReference>
<dbReference type="AlphaFoldDB" id="A5FY59"/>
<sequence length="421" mass="43311">MRVLVVGGGGREHALAWKLAQSPVLETLFVAPGNPGMESLAKCVGIGAEEIDALVEFARAERIDLVVPGPEAPLALGLADRLAAAGIACFGPTEAAARLESSKRFTKEICDEAGIPTAGWASFTDAGAARAYLDEHPAPIVIKADGLAAGKGVVVAATDEEAREAVAAMLEGGLHGASGAEIVIEECLIGTEISLFAICDGEAAVFCGTASDHKRVGDGDTGPNTGGMGAIAPPPAASGAVIGAAMERIVRPALRTMARRGTPFRGFLFAGLMLTASGPRLIEFNVRFGDPECETLLPLLRTDLLPVLADAARGRLDPETRLDWRDGAAATVVMAAKGYPGAYERGHPIDLAGVAGLPETTVFQAGTARRDGALVSAGGRVLAVTATGDDLREAIDRAYVAVRRIGFPGGFCRRDIGAKAV</sequence>
<dbReference type="Pfam" id="PF02843">
    <property type="entry name" value="GARS_C"/>
    <property type="match status" value="1"/>
</dbReference>
<dbReference type="EMBL" id="CP000697">
    <property type="protein sequence ID" value="ABQ30541.1"/>
    <property type="molecule type" value="Genomic_DNA"/>
</dbReference>
<dbReference type="SMART" id="SM01210">
    <property type="entry name" value="GARS_C"/>
    <property type="match status" value="1"/>
</dbReference>
<evidence type="ECO:0000256" key="2">
    <source>
        <dbReference type="ARBA" id="ARBA00001946"/>
    </source>
</evidence>
<protein>
    <recommendedName>
        <fullName evidence="4 14">Phosphoribosylamine--glycine ligase</fullName>
        <ecNumber evidence="4 14">6.3.4.13</ecNumber>
    </recommendedName>
    <alternativeName>
        <fullName evidence="14">GARS</fullName>
    </alternativeName>
    <alternativeName>
        <fullName evidence="12 14">Glycinamide ribonucleotide synthetase</fullName>
    </alternativeName>
    <alternativeName>
        <fullName evidence="13 14">Phosphoribosylglycinamide synthetase</fullName>
    </alternativeName>
</protein>
<dbReference type="Pfam" id="PF01071">
    <property type="entry name" value="GARS_A"/>
    <property type="match status" value="1"/>
</dbReference>
<dbReference type="PANTHER" id="PTHR43472">
    <property type="entry name" value="PHOSPHORIBOSYLAMINE--GLYCINE LIGASE"/>
    <property type="match status" value="1"/>
</dbReference>
<gene>
    <name evidence="14" type="primary">purD</name>
    <name evidence="17" type="ordered locus">Acry_1330</name>
</gene>
<evidence type="ECO:0000256" key="8">
    <source>
        <dbReference type="ARBA" id="ARBA00022755"/>
    </source>
</evidence>
<comment type="cofactor">
    <cofactor evidence="2">
        <name>Mg(2+)</name>
        <dbReference type="ChEBI" id="CHEBI:18420"/>
    </cofactor>
</comment>
<dbReference type="GO" id="GO:0006189">
    <property type="term" value="P:'de novo' IMP biosynthetic process"/>
    <property type="evidence" value="ECO:0007669"/>
    <property type="project" value="UniProtKB-UniRule"/>
</dbReference>
<evidence type="ECO:0000256" key="9">
    <source>
        <dbReference type="ARBA" id="ARBA00022840"/>
    </source>
</evidence>
<evidence type="ECO:0000256" key="1">
    <source>
        <dbReference type="ARBA" id="ARBA00001936"/>
    </source>
</evidence>
<dbReference type="InterPro" id="IPR013815">
    <property type="entry name" value="ATP_grasp_subdomain_1"/>
</dbReference>
<dbReference type="InterPro" id="IPR011761">
    <property type="entry name" value="ATP-grasp"/>
</dbReference>
<dbReference type="Pfam" id="PF02844">
    <property type="entry name" value="GARS_N"/>
    <property type="match status" value="1"/>
</dbReference>
<dbReference type="FunFam" id="3.40.50.20:FF:000006">
    <property type="entry name" value="Phosphoribosylamine--glycine ligase, chloroplastic"/>
    <property type="match status" value="1"/>
</dbReference>
<accession>A5FY59</accession>
<evidence type="ECO:0000313" key="17">
    <source>
        <dbReference type="EMBL" id="ABQ30541.1"/>
    </source>
</evidence>
<dbReference type="InterPro" id="IPR000115">
    <property type="entry name" value="PRibGlycinamide_synth"/>
</dbReference>
<comment type="cofactor">
    <cofactor evidence="1">
        <name>Mn(2+)</name>
        <dbReference type="ChEBI" id="CHEBI:29035"/>
    </cofactor>
</comment>
<dbReference type="EC" id="6.3.4.13" evidence="4 14"/>
<evidence type="ECO:0000256" key="7">
    <source>
        <dbReference type="ARBA" id="ARBA00022741"/>
    </source>
</evidence>
<dbReference type="Gene3D" id="3.90.600.10">
    <property type="entry name" value="Phosphoribosylglycinamide synthetase, C-terminal domain"/>
    <property type="match status" value="1"/>
</dbReference>
<dbReference type="SUPFAM" id="SSF51246">
    <property type="entry name" value="Rudiment single hybrid motif"/>
    <property type="match status" value="1"/>
</dbReference>
<dbReference type="SUPFAM" id="SSF52440">
    <property type="entry name" value="PreATP-grasp domain"/>
    <property type="match status" value="1"/>
</dbReference>
<dbReference type="GO" id="GO:0005524">
    <property type="term" value="F:ATP binding"/>
    <property type="evidence" value="ECO:0007669"/>
    <property type="project" value="UniProtKB-UniRule"/>
</dbReference>
<dbReference type="HOGENOM" id="CLU_027420_3_1_5"/>
<dbReference type="InterPro" id="IPR020562">
    <property type="entry name" value="PRibGlycinamide_synth_N"/>
</dbReference>
<dbReference type="InterPro" id="IPR016185">
    <property type="entry name" value="PreATP-grasp_dom_sf"/>
</dbReference>
<evidence type="ECO:0000256" key="14">
    <source>
        <dbReference type="HAMAP-Rule" id="MF_00138"/>
    </source>
</evidence>
<evidence type="ECO:0000256" key="4">
    <source>
        <dbReference type="ARBA" id="ARBA00013255"/>
    </source>
</evidence>
<dbReference type="FunFam" id="3.90.600.10:FF:000001">
    <property type="entry name" value="Trifunctional purine biosynthetic protein adenosine-3"/>
    <property type="match status" value="1"/>
</dbReference>